<dbReference type="RefSeq" id="WP_116304348.1">
    <property type="nucleotide sequence ID" value="NZ_NFZV01000058.1"/>
</dbReference>
<evidence type="ECO:0000313" key="2">
    <source>
        <dbReference type="EMBL" id="RFA31517.1"/>
    </source>
</evidence>
<organism evidence="2 3">
    <name type="scientific">Alkalilimnicola ehrlichii</name>
    <dbReference type="NCBI Taxonomy" id="351052"/>
    <lineage>
        <taxon>Bacteria</taxon>
        <taxon>Pseudomonadati</taxon>
        <taxon>Pseudomonadota</taxon>
        <taxon>Gammaproteobacteria</taxon>
        <taxon>Chromatiales</taxon>
        <taxon>Ectothiorhodospiraceae</taxon>
        <taxon>Alkalilimnicola</taxon>
    </lineage>
</organism>
<sequence length="112" mass="13259">MNEALFRNLDRENDPLWMAKEFFNSVNNMFFLRVIGYLIEGTSYGDEYSACDFPDGLEEDEEPFEGVRFRYHDDEVVVSESNFEECLILACKRYEEINPDKSSEIKEFLSRL</sequence>
<reference evidence="3" key="1">
    <citation type="submission" date="2017-05" db="EMBL/GenBank/DDBJ databases">
        <authorList>
            <person name="Sharma S."/>
            <person name="Sidhu C."/>
            <person name="Pinnaka A.K."/>
        </authorList>
    </citation>
    <scope>NUCLEOTIDE SEQUENCE [LARGE SCALE GENOMIC DNA]</scope>
    <source>
        <strain evidence="3">AK93</strain>
    </source>
</reference>
<dbReference type="OrthoDB" id="6659460at2"/>
<accession>A0A3E0WH86</accession>
<dbReference type="InterPro" id="IPR041256">
    <property type="entry name" value="CdiI_4"/>
</dbReference>
<feature type="domain" description="CDI immunity protein" evidence="1">
    <location>
        <begin position="21"/>
        <end position="109"/>
    </location>
</feature>
<comment type="caution">
    <text evidence="2">The sequence shown here is derived from an EMBL/GenBank/DDBJ whole genome shotgun (WGS) entry which is preliminary data.</text>
</comment>
<keyword evidence="3" id="KW-1185">Reference proteome</keyword>
<name>A0A3E0WH86_9GAMM</name>
<dbReference type="CDD" id="cd20688">
    <property type="entry name" value="CdiI_Ecoli_Nm-like"/>
    <property type="match status" value="1"/>
</dbReference>
<dbReference type="AlphaFoldDB" id="A0A3E0WH86"/>
<dbReference type="EMBL" id="NFZW01000055">
    <property type="protein sequence ID" value="RFA31517.1"/>
    <property type="molecule type" value="Genomic_DNA"/>
</dbReference>
<evidence type="ECO:0000313" key="3">
    <source>
        <dbReference type="Proteomes" id="UP000256763"/>
    </source>
</evidence>
<proteinExistence type="predicted"/>
<dbReference type="Proteomes" id="UP000256763">
    <property type="component" value="Unassembled WGS sequence"/>
</dbReference>
<gene>
    <name evidence="2" type="ORF">CAL65_22510</name>
</gene>
<dbReference type="Pfam" id="PF18624">
    <property type="entry name" value="CdiI_4"/>
    <property type="match status" value="1"/>
</dbReference>
<evidence type="ECO:0000259" key="1">
    <source>
        <dbReference type="Pfam" id="PF18624"/>
    </source>
</evidence>
<protein>
    <recommendedName>
        <fullName evidence="1">CDI immunity protein domain-containing protein</fullName>
    </recommendedName>
</protein>